<comment type="caution">
    <text evidence="7">The sequence shown here is derived from an EMBL/GenBank/DDBJ whole genome shotgun (WGS) entry which is preliminary data.</text>
</comment>
<evidence type="ECO:0000313" key="3">
    <source>
        <dbReference type="EMBL" id="CAE7250259.1"/>
    </source>
</evidence>
<feature type="compositionally biased region" description="Low complexity" evidence="1">
    <location>
        <begin position="316"/>
        <end position="328"/>
    </location>
</feature>
<feature type="region of interest" description="Disordered" evidence="1">
    <location>
        <begin position="1"/>
        <end position="69"/>
    </location>
</feature>
<dbReference type="EMBL" id="CAJNDS010000890">
    <property type="protein sequence ID" value="CAE7239530.1"/>
    <property type="molecule type" value="Genomic_DNA"/>
</dbReference>
<evidence type="ECO:0000313" key="6">
    <source>
        <dbReference type="EMBL" id="CAE7257055.1"/>
    </source>
</evidence>
<organism evidence="7 8">
    <name type="scientific">Symbiodinium natans</name>
    <dbReference type="NCBI Taxonomy" id="878477"/>
    <lineage>
        <taxon>Eukaryota</taxon>
        <taxon>Sar</taxon>
        <taxon>Alveolata</taxon>
        <taxon>Dinophyceae</taxon>
        <taxon>Suessiales</taxon>
        <taxon>Symbiodiniaceae</taxon>
        <taxon>Symbiodinium</taxon>
    </lineage>
</organism>
<evidence type="ECO:0000256" key="1">
    <source>
        <dbReference type="SAM" id="MobiDB-lite"/>
    </source>
</evidence>
<protein>
    <submittedName>
        <fullName evidence="7">Uncharacterized protein</fullName>
    </submittedName>
</protein>
<evidence type="ECO:0000313" key="4">
    <source>
        <dbReference type="EMBL" id="CAE7250956.1"/>
    </source>
</evidence>
<feature type="compositionally biased region" description="Low complexity" evidence="1">
    <location>
        <begin position="16"/>
        <end position="32"/>
    </location>
</feature>
<dbReference type="Proteomes" id="UP000604046">
    <property type="component" value="Unassembled WGS sequence"/>
</dbReference>
<evidence type="ECO:0000313" key="8">
    <source>
        <dbReference type="Proteomes" id="UP000604046"/>
    </source>
</evidence>
<dbReference type="EMBL" id="CAJNDS010001365">
    <property type="protein sequence ID" value="CAE7256652.1"/>
    <property type="molecule type" value="Genomic_DNA"/>
</dbReference>
<reference evidence="7" key="1">
    <citation type="submission" date="2021-02" db="EMBL/GenBank/DDBJ databases">
        <authorList>
            <person name="Dougan E. K."/>
            <person name="Rhodes N."/>
            <person name="Thang M."/>
            <person name="Chan C."/>
        </authorList>
    </citation>
    <scope>NUCLEOTIDE SEQUENCE</scope>
</reference>
<name>A0A812M8C3_9DINO</name>
<dbReference type="EMBL" id="CAJNDS010001168">
    <property type="protein sequence ID" value="CAE7250259.1"/>
    <property type="molecule type" value="Genomic_DNA"/>
</dbReference>
<keyword evidence="8" id="KW-1185">Reference proteome</keyword>
<dbReference type="OrthoDB" id="448447at2759"/>
<sequence length="379" mass="41583">MWSGKKGSGKGKGSKGKTPAWASDGWASSWSAYNEPWNANRESPQESYAWGSWGSDGKGGKDDGKGKTKEYVPRLEGRYALAKAVLRPYADEHGKAVYASTSVKDLFGKDSMRQVLDSRNCELVRRPSVGLSTISGSARALSNCLDTYLEEGEGTPSAVLGRFAEFFQTAEAKAFIAACEVLVKERTSETSKAKLEDALQTWCMFYRTHKAVISKMLPEVLAFVSTVYLGGIQMLEAVTMCNALSNWAHKIPTTTSNAATLGSWQSSPKDLGLMKKFLMESLRQRHEDSAGWHRKGLQGGDSDDEEEAWGVKMSKRPAPSSSESSNSSEKARKKAKKEAKKHAKKERKTAEREKKEPEREGATGAELGREDASAVEEEK</sequence>
<evidence type="ECO:0000313" key="7">
    <source>
        <dbReference type="EMBL" id="CAE7260845.1"/>
    </source>
</evidence>
<proteinExistence type="predicted"/>
<dbReference type="EMBL" id="CAJNDS010001376">
    <property type="protein sequence ID" value="CAE7257055.1"/>
    <property type="molecule type" value="Genomic_DNA"/>
</dbReference>
<feature type="compositionally biased region" description="Basic residues" evidence="1">
    <location>
        <begin position="331"/>
        <end position="347"/>
    </location>
</feature>
<evidence type="ECO:0000313" key="5">
    <source>
        <dbReference type="EMBL" id="CAE7256652.1"/>
    </source>
</evidence>
<accession>A0A812M8C3</accession>
<evidence type="ECO:0000313" key="2">
    <source>
        <dbReference type="EMBL" id="CAE7239530.1"/>
    </source>
</evidence>
<gene>
    <name evidence="2" type="ORF">SNAT2548_LOCUS10636</name>
    <name evidence="3" type="ORF">SNAT2548_LOCUS12268</name>
    <name evidence="4" type="ORF">SNAT2548_LOCUS12381</name>
    <name evidence="5" type="ORF">SNAT2548_LOCUS13181</name>
    <name evidence="6" type="ORF">SNAT2548_LOCUS13243</name>
    <name evidence="7" type="ORF">SNAT2548_LOCUS13640</name>
</gene>
<feature type="compositionally biased region" description="Basic and acidic residues" evidence="1">
    <location>
        <begin position="58"/>
        <end position="69"/>
    </location>
</feature>
<feature type="compositionally biased region" description="Basic and acidic residues" evidence="1">
    <location>
        <begin position="348"/>
        <end position="372"/>
    </location>
</feature>
<dbReference type="AlphaFoldDB" id="A0A812M8C3"/>
<dbReference type="EMBL" id="CAJNDS010001456">
    <property type="protein sequence ID" value="CAE7260845.1"/>
    <property type="molecule type" value="Genomic_DNA"/>
</dbReference>
<feature type="region of interest" description="Disordered" evidence="1">
    <location>
        <begin position="287"/>
        <end position="379"/>
    </location>
</feature>
<dbReference type="EMBL" id="CAJNDS010001183">
    <property type="protein sequence ID" value="CAE7250956.1"/>
    <property type="molecule type" value="Genomic_DNA"/>
</dbReference>